<proteinExistence type="predicted"/>
<feature type="signal peptide" evidence="2">
    <location>
        <begin position="1"/>
        <end position="30"/>
    </location>
</feature>
<dbReference type="SUPFAM" id="SSF52540">
    <property type="entry name" value="P-loop containing nucleoside triphosphate hydrolases"/>
    <property type="match status" value="1"/>
</dbReference>
<organism evidence="3">
    <name type="scientific">Chromera velia CCMP2878</name>
    <dbReference type="NCBI Taxonomy" id="1169474"/>
    <lineage>
        <taxon>Eukaryota</taxon>
        <taxon>Sar</taxon>
        <taxon>Alveolata</taxon>
        <taxon>Colpodellida</taxon>
        <taxon>Chromeraceae</taxon>
        <taxon>Chromera</taxon>
    </lineage>
</organism>
<evidence type="ECO:0000256" key="1">
    <source>
        <dbReference type="SAM" id="MobiDB-lite"/>
    </source>
</evidence>
<dbReference type="PhylomeDB" id="A0A0G4I9K3"/>
<dbReference type="InterPro" id="IPR027417">
    <property type="entry name" value="P-loop_NTPase"/>
</dbReference>
<keyword evidence="2" id="KW-0732">Signal</keyword>
<accession>A0A0G4I9K3</accession>
<evidence type="ECO:0008006" key="4">
    <source>
        <dbReference type="Google" id="ProtNLM"/>
    </source>
</evidence>
<sequence length="487" mass="54081">MEVRRDCRAMPDRLVFRVLKLCLLFSLCNCHQSREASLPLSAFLPLYKSHLNESPRVAFRRGGRNRPGDVDAGFVAEQVASSSRLVSFLRAEPTGTAAAVASGSPVSLPVDVSSPTELSKFIREGPLFGELSETAGNEQGTGLSSLEGWEKWGRFLASALQTKYEGMSVASQKRIFWFYLPVFFWVMELLRVWEQRQGPGKGKVPLVLGMSAPQGCGKTTLVTFLKDMLAAAGKKSAVVSVDDFYLRGSAQDELAEKFPSNGLLRFRGNAGSHDLQLGCETLESLRKAGPSDSIPVPFYDKSLRGGRGDRAPESEWGSVSGPLDLVLFEGWMLGFPPVESREEAIGVDPNLEQVNENLRTYDRWHGLVDAWMVVEIADPQCVFKWRQQQEEAMKRAGKPGMSEEQVRDFVDRFMPAYRLYLPPLYSIGPHLSEDISAWAGVQAEKCRALRETVGGQPRRKPILTIPVDAERNPYHKDSSPNGPRKAR</sequence>
<protein>
    <recommendedName>
        <fullName evidence="4">Phosphoribulokinase/uridine kinase domain-containing protein</fullName>
    </recommendedName>
</protein>
<feature type="chain" id="PRO_5005192378" description="Phosphoribulokinase/uridine kinase domain-containing protein" evidence="2">
    <location>
        <begin position="31"/>
        <end position="487"/>
    </location>
</feature>
<feature type="compositionally biased region" description="Basic and acidic residues" evidence="1">
    <location>
        <begin position="468"/>
        <end position="478"/>
    </location>
</feature>
<evidence type="ECO:0000313" key="3">
    <source>
        <dbReference type="EMBL" id="CEM53693.1"/>
    </source>
</evidence>
<dbReference type="EMBL" id="CDMZ01005717">
    <property type="protein sequence ID" value="CEM53693.1"/>
    <property type="molecule type" value="Genomic_DNA"/>
</dbReference>
<dbReference type="PANTHER" id="PTHR10285">
    <property type="entry name" value="URIDINE KINASE"/>
    <property type="match status" value="1"/>
</dbReference>
<dbReference type="AlphaFoldDB" id="A0A0G4I9K3"/>
<feature type="region of interest" description="Disordered" evidence="1">
    <location>
        <begin position="452"/>
        <end position="487"/>
    </location>
</feature>
<reference evidence="3" key="1">
    <citation type="submission" date="2014-11" db="EMBL/GenBank/DDBJ databases">
        <authorList>
            <person name="Otto D Thomas"/>
            <person name="Naeem Raeece"/>
        </authorList>
    </citation>
    <scope>NUCLEOTIDE SEQUENCE</scope>
</reference>
<gene>
    <name evidence="3" type="ORF">Cvel_12179</name>
</gene>
<dbReference type="Gene3D" id="3.40.50.300">
    <property type="entry name" value="P-loop containing nucleotide triphosphate hydrolases"/>
    <property type="match status" value="1"/>
</dbReference>
<name>A0A0G4I9K3_9ALVE</name>
<evidence type="ECO:0000256" key="2">
    <source>
        <dbReference type="SAM" id="SignalP"/>
    </source>
</evidence>
<dbReference type="VEuPathDB" id="CryptoDB:Cvel_12179"/>